<organism evidence="1 2">
    <name type="scientific">Potamilus streckersoni</name>
    <dbReference type="NCBI Taxonomy" id="2493646"/>
    <lineage>
        <taxon>Eukaryota</taxon>
        <taxon>Metazoa</taxon>
        <taxon>Spiralia</taxon>
        <taxon>Lophotrochozoa</taxon>
        <taxon>Mollusca</taxon>
        <taxon>Bivalvia</taxon>
        <taxon>Autobranchia</taxon>
        <taxon>Heteroconchia</taxon>
        <taxon>Palaeoheterodonta</taxon>
        <taxon>Unionida</taxon>
        <taxon>Unionoidea</taxon>
        <taxon>Unionidae</taxon>
        <taxon>Ambleminae</taxon>
        <taxon>Lampsilini</taxon>
        <taxon>Potamilus</taxon>
    </lineage>
</organism>
<evidence type="ECO:0000313" key="2">
    <source>
        <dbReference type="Proteomes" id="UP001195483"/>
    </source>
</evidence>
<proteinExistence type="predicted"/>
<comment type="caution">
    <text evidence="1">The sequence shown here is derived from an EMBL/GenBank/DDBJ whole genome shotgun (WGS) entry which is preliminary data.</text>
</comment>
<sequence>MEAQVLPTQRQRGGLPTYIAYIRSEFEILSHWLRDKGSKYGVYMKLLTMHIQANHECFKAVHLSAMSFTALAVTIEEAWLSTSIKNSYIHSAAGAFLEVQMCMRDKNNDFLLQKTDCDIAYSFPYFDLVYVTTVL</sequence>
<accession>A0AAE0SV19</accession>
<dbReference type="AlphaFoldDB" id="A0AAE0SV19"/>
<name>A0AAE0SV19_9BIVA</name>
<dbReference type="EMBL" id="JAEAOA010001394">
    <property type="protein sequence ID" value="KAK3598458.1"/>
    <property type="molecule type" value="Genomic_DNA"/>
</dbReference>
<reference evidence="1" key="3">
    <citation type="submission" date="2023-05" db="EMBL/GenBank/DDBJ databases">
        <authorList>
            <person name="Smith C.H."/>
        </authorList>
    </citation>
    <scope>NUCLEOTIDE SEQUENCE</scope>
    <source>
        <strain evidence="1">CHS0354</strain>
        <tissue evidence="1">Mantle</tissue>
    </source>
</reference>
<reference evidence="1" key="1">
    <citation type="journal article" date="2021" name="Genome Biol. Evol.">
        <title>A High-Quality Reference Genome for a Parasitic Bivalve with Doubly Uniparental Inheritance (Bivalvia: Unionida).</title>
        <authorList>
            <person name="Smith C.H."/>
        </authorList>
    </citation>
    <scope>NUCLEOTIDE SEQUENCE</scope>
    <source>
        <strain evidence="1">CHS0354</strain>
    </source>
</reference>
<evidence type="ECO:0000313" key="1">
    <source>
        <dbReference type="EMBL" id="KAK3598458.1"/>
    </source>
</evidence>
<keyword evidence="2" id="KW-1185">Reference proteome</keyword>
<dbReference type="Proteomes" id="UP001195483">
    <property type="component" value="Unassembled WGS sequence"/>
</dbReference>
<protein>
    <submittedName>
        <fullName evidence="1">Uncharacterized protein</fullName>
    </submittedName>
</protein>
<gene>
    <name evidence="1" type="ORF">CHS0354_023010</name>
</gene>
<reference evidence="1" key="2">
    <citation type="journal article" date="2021" name="Genome Biol. Evol.">
        <title>Developing a high-quality reference genome for a parasitic bivalve with doubly uniparental inheritance (Bivalvia: Unionida).</title>
        <authorList>
            <person name="Smith C.H."/>
        </authorList>
    </citation>
    <scope>NUCLEOTIDE SEQUENCE</scope>
    <source>
        <strain evidence="1">CHS0354</strain>
        <tissue evidence="1">Mantle</tissue>
    </source>
</reference>